<reference evidence="2 3" key="1">
    <citation type="journal article" date="2012" name="Eukaryot. Cell">
        <title>Genome sequence of the Trichosporon asahii environmental strain CBS 8904.</title>
        <authorList>
            <person name="Yang R.Y."/>
            <person name="Li H.T."/>
            <person name="Zhu H."/>
            <person name="Zhou G.P."/>
            <person name="Wang M."/>
            <person name="Wang L."/>
        </authorList>
    </citation>
    <scope>NUCLEOTIDE SEQUENCE [LARGE SCALE GENOMIC DNA]</scope>
    <source>
        <strain evidence="2 3">CBS 8904</strain>
    </source>
</reference>
<dbReference type="Proteomes" id="UP000006757">
    <property type="component" value="Unassembled WGS sequence"/>
</dbReference>
<dbReference type="HOGENOM" id="CLU_692964_0_0_1"/>
<dbReference type="InParanoid" id="K1VJR5"/>
<evidence type="ECO:0000256" key="1">
    <source>
        <dbReference type="SAM" id="MobiDB-lite"/>
    </source>
</evidence>
<keyword evidence="3" id="KW-1185">Reference proteome</keyword>
<feature type="compositionally biased region" description="Basic and acidic residues" evidence="1">
    <location>
        <begin position="258"/>
        <end position="275"/>
    </location>
</feature>
<protein>
    <submittedName>
        <fullName evidence="2">Uncharacterized protein</fullName>
    </submittedName>
</protein>
<gene>
    <name evidence="2" type="ORF">A1Q2_04678</name>
</gene>
<accession>K1VJR5</accession>
<feature type="compositionally biased region" description="Polar residues" evidence="1">
    <location>
        <begin position="136"/>
        <end position="150"/>
    </location>
</feature>
<organism evidence="2 3">
    <name type="scientific">Trichosporon asahii var. asahii (strain CBS 8904)</name>
    <name type="common">Yeast</name>
    <dbReference type="NCBI Taxonomy" id="1220162"/>
    <lineage>
        <taxon>Eukaryota</taxon>
        <taxon>Fungi</taxon>
        <taxon>Dikarya</taxon>
        <taxon>Basidiomycota</taxon>
        <taxon>Agaricomycotina</taxon>
        <taxon>Tremellomycetes</taxon>
        <taxon>Trichosporonales</taxon>
        <taxon>Trichosporonaceae</taxon>
        <taxon>Trichosporon</taxon>
    </lineage>
</organism>
<proteinExistence type="predicted"/>
<feature type="compositionally biased region" description="Polar residues" evidence="1">
    <location>
        <begin position="161"/>
        <end position="176"/>
    </location>
</feature>
<comment type="caution">
    <text evidence="2">The sequence shown here is derived from an EMBL/GenBank/DDBJ whole genome shotgun (WGS) entry which is preliminary data.</text>
</comment>
<sequence>MSDTDGDQPASAPNRSWGDVAHYAAAVLGLLAQPSAPATVEAAQDPPAPQEEEERICIACGKPMVCCRESSGECESDSDTLEAGEYVNVENLSEQLEETTLGDGEGVVAGAQLDTAIPAVSAEDENSPRGVPPNAGSLTDTEPPTGSSSLAEPCANREPSSKAQPPSNSTPSNSAESPARPKPPADKSSPERTNFPVLIPPSFVLSPNPVSPLHDLAEQIQQFLHTSGAVEPSVAGFSGPSDSKKPGSTEDASTASPQKEETDRPDSNPDPHADADAAADTETLSDTHANDCDCDCNAHPDSPPHYAPHTQVLDVANLRVPPTRTRRRTVTAPARVGSIEAQFRSVITRYPGGGWRRERVIRTRRTGGDVDADEERLRRYIAEQENPWHDYKWEREE</sequence>
<feature type="region of interest" description="Disordered" evidence="1">
    <location>
        <begin position="224"/>
        <end position="309"/>
    </location>
</feature>
<feature type="region of interest" description="Disordered" evidence="1">
    <location>
        <begin position="118"/>
        <end position="211"/>
    </location>
</feature>
<name>K1VJR5_TRIAC</name>
<evidence type="ECO:0000313" key="2">
    <source>
        <dbReference type="EMBL" id="EKD00991.1"/>
    </source>
</evidence>
<dbReference type="AlphaFoldDB" id="K1VJR5"/>
<evidence type="ECO:0000313" key="3">
    <source>
        <dbReference type="Proteomes" id="UP000006757"/>
    </source>
</evidence>
<dbReference type="EMBL" id="AMBO01000328">
    <property type="protein sequence ID" value="EKD00991.1"/>
    <property type="molecule type" value="Genomic_DNA"/>
</dbReference>